<dbReference type="EMBL" id="PZFQ01000027">
    <property type="protein sequence ID" value="PTI75111.1"/>
    <property type="molecule type" value="Genomic_DNA"/>
</dbReference>
<evidence type="ECO:0000256" key="1">
    <source>
        <dbReference type="SAM" id="Coils"/>
    </source>
</evidence>
<reference evidence="2 3" key="1">
    <citation type="journal article" date="2016" name="Front. Microbiol.">
        <title>Comprehensive Phylogenetic Analysis of Bovine Non-aureus Staphylococci Species Based on Whole-Genome Sequencing.</title>
        <authorList>
            <person name="Naushad S."/>
            <person name="Barkema H.W."/>
            <person name="Luby C."/>
            <person name="Condas L.A."/>
            <person name="Nobrega D.B."/>
            <person name="Carson D.A."/>
            <person name="De Buck J."/>
        </authorList>
    </citation>
    <scope>NUCLEOTIDE SEQUENCE [LARGE SCALE GENOMIC DNA]</scope>
    <source>
        <strain evidence="2 3">SNUC 1231</strain>
    </source>
</reference>
<comment type="caution">
    <text evidence="2">The sequence shown here is derived from an EMBL/GenBank/DDBJ whole genome shotgun (WGS) entry which is preliminary data.</text>
</comment>
<dbReference type="Pfam" id="PF21983">
    <property type="entry name" value="NikA-like"/>
    <property type="match status" value="1"/>
</dbReference>
<organism evidence="2 3">
    <name type="scientific">Staphylococcus succinus</name>
    <dbReference type="NCBI Taxonomy" id="61015"/>
    <lineage>
        <taxon>Bacteria</taxon>
        <taxon>Bacillati</taxon>
        <taxon>Bacillota</taxon>
        <taxon>Bacilli</taxon>
        <taxon>Bacillales</taxon>
        <taxon>Staphylococcaceae</taxon>
        <taxon>Staphylococcus</taxon>
    </lineage>
</organism>
<proteinExistence type="predicted"/>
<gene>
    <name evidence="2" type="ORF">BU058_08810</name>
</gene>
<name>A0A9Q6HND8_9STAP</name>
<evidence type="ECO:0008006" key="4">
    <source>
        <dbReference type="Google" id="ProtNLM"/>
    </source>
</evidence>
<dbReference type="InterPro" id="IPR053842">
    <property type="entry name" value="NikA-like"/>
</dbReference>
<sequence length="137" mass="15984">MGELKSNRTNQKAITFKLTNEEYKKIQDLSAYCHMSPTEYARHQALGNQIKPTILHQETNVDKGVNFISEDKYEKQVSYSKKLKRAYNQATNELESERLKINTMNRLLPYVQSDGSIDTNEYQKDRTLICNLKQLGY</sequence>
<dbReference type="RefSeq" id="WP_107545140.1">
    <property type="nucleotide sequence ID" value="NZ_PZFQ01000027.1"/>
</dbReference>
<keyword evidence="1" id="KW-0175">Coiled coil</keyword>
<dbReference type="AlphaFoldDB" id="A0A9Q6HND8"/>
<protein>
    <recommendedName>
        <fullName evidence="4">Mobilization protein</fullName>
    </recommendedName>
</protein>
<dbReference type="Proteomes" id="UP000241960">
    <property type="component" value="Unassembled WGS sequence"/>
</dbReference>
<evidence type="ECO:0000313" key="2">
    <source>
        <dbReference type="EMBL" id="PTI75111.1"/>
    </source>
</evidence>
<feature type="coiled-coil region" evidence="1">
    <location>
        <begin position="80"/>
        <end position="107"/>
    </location>
</feature>
<accession>A0A9Q6HND8</accession>
<evidence type="ECO:0000313" key="3">
    <source>
        <dbReference type="Proteomes" id="UP000241960"/>
    </source>
</evidence>